<keyword evidence="2" id="KW-1185">Reference proteome</keyword>
<evidence type="ECO:0000313" key="2">
    <source>
        <dbReference type="Proteomes" id="UP001160148"/>
    </source>
</evidence>
<dbReference type="AlphaFoldDB" id="A0AAV0XUE5"/>
<comment type="caution">
    <text evidence="1">The sequence shown here is derived from an EMBL/GenBank/DDBJ whole genome shotgun (WGS) entry which is preliminary data.</text>
</comment>
<organism evidence="1 2">
    <name type="scientific">Macrosiphum euphorbiae</name>
    <name type="common">potato aphid</name>
    <dbReference type="NCBI Taxonomy" id="13131"/>
    <lineage>
        <taxon>Eukaryota</taxon>
        <taxon>Metazoa</taxon>
        <taxon>Ecdysozoa</taxon>
        <taxon>Arthropoda</taxon>
        <taxon>Hexapoda</taxon>
        <taxon>Insecta</taxon>
        <taxon>Pterygota</taxon>
        <taxon>Neoptera</taxon>
        <taxon>Paraneoptera</taxon>
        <taxon>Hemiptera</taxon>
        <taxon>Sternorrhyncha</taxon>
        <taxon>Aphidomorpha</taxon>
        <taxon>Aphidoidea</taxon>
        <taxon>Aphididae</taxon>
        <taxon>Macrosiphini</taxon>
        <taxon>Macrosiphum</taxon>
    </lineage>
</organism>
<proteinExistence type="predicted"/>
<gene>
    <name evidence="1" type="ORF">MEUPH1_LOCUS26060</name>
</gene>
<protein>
    <submittedName>
        <fullName evidence="1">Uncharacterized protein</fullName>
    </submittedName>
</protein>
<dbReference type="Proteomes" id="UP001160148">
    <property type="component" value="Unassembled WGS sequence"/>
</dbReference>
<name>A0AAV0XUE5_9HEMI</name>
<dbReference type="EMBL" id="CARXXK010001019">
    <property type="protein sequence ID" value="CAI6372145.1"/>
    <property type="molecule type" value="Genomic_DNA"/>
</dbReference>
<evidence type="ECO:0000313" key="1">
    <source>
        <dbReference type="EMBL" id="CAI6372145.1"/>
    </source>
</evidence>
<reference evidence="1 2" key="1">
    <citation type="submission" date="2023-01" db="EMBL/GenBank/DDBJ databases">
        <authorList>
            <person name="Whitehead M."/>
        </authorList>
    </citation>
    <scope>NUCLEOTIDE SEQUENCE [LARGE SCALE GENOMIC DNA]</scope>
</reference>
<accession>A0AAV0XUE5</accession>
<sequence length="88" mass="10166">MKIKKISKTTSWIERFRRHNNGFSKISGESSAFNTEICSNWLFNIWTSHKSGYSDDIYNADEAGILFKLTPDKILHFKGKKCSDGKLF</sequence>